<keyword evidence="8" id="KW-1185">Reference proteome</keyword>
<dbReference type="EMBL" id="BANC01000223">
    <property type="protein sequence ID" value="GAN82272.1"/>
    <property type="molecule type" value="Genomic_DNA"/>
</dbReference>
<reference evidence="7 8" key="1">
    <citation type="submission" date="2012-11" db="EMBL/GenBank/DDBJ databases">
        <title>Whole genome sequence of Acidocella aminolytica 101 = DSM 11237.</title>
        <authorList>
            <person name="Azuma Y."/>
            <person name="Higashiura N."/>
            <person name="Hirakawa H."/>
            <person name="Matsushita K."/>
        </authorList>
    </citation>
    <scope>NUCLEOTIDE SEQUENCE [LARGE SCALE GENOMIC DNA]</scope>
    <source>
        <strain evidence="8">101 / DSM 11237</strain>
    </source>
</reference>
<dbReference type="Pfam" id="PF00872">
    <property type="entry name" value="Transposase_mut"/>
    <property type="match status" value="1"/>
</dbReference>
<keyword evidence="4 6" id="KW-0238">DNA-binding</keyword>
<comment type="function">
    <text evidence="1 6">Required for the transposition of the insertion element.</text>
</comment>
<comment type="similarity">
    <text evidence="2 6">Belongs to the transposase mutator family.</text>
</comment>
<accession>A0A0D6PKS9</accession>
<gene>
    <name evidence="7" type="ORF">Aam_231_005</name>
</gene>
<evidence type="ECO:0000256" key="3">
    <source>
        <dbReference type="ARBA" id="ARBA00022578"/>
    </source>
</evidence>
<proteinExistence type="inferred from homology"/>
<dbReference type="InterPro" id="IPR001207">
    <property type="entry name" value="Transposase_mutator"/>
</dbReference>
<dbReference type="AlphaFoldDB" id="A0A0D6PKS9"/>
<evidence type="ECO:0000313" key="7">
    <source>
        <dbReference type="EMBL" id="GAN82272.1"/>
    </source>
</evidence>
<evidence type="ECO:0000256" key="6">
    <source>
        <dbReference type="RuleBase" id="RU365089"/>
    </source>
</evidence>
<evidence type="ECO:0000313" key="8">
    <source>
        <dbReference type="Proteomes" id="UP000032668"/>
    </source>
</evidence>
<evidence type="ECO:0000256" key="4">
    <source>
        <dbReference type="ARBA" id="ARBA00023125"/>
    </source>
</evidence>
<comment type="caution">
    <text evidence="7">The sequence shown here is derived from an EMBL/GenBank/DDBJ whole genome shotgun (WGS) entry which is preliminary data.</text>
</comment>
<evidence type="ECO:0000256" key="5">
    <source>
        <dbReference type="ARBA" id="ARBA00023172"/>
    </source>
</evidence>
<sequence length="72" mass="7863">MFRGKVPNDLRNRGAQDILIAAVDGLKGFQQATEAAIPQTLIQTCIVHLLRHSMNFSGYKDRKAVAAALKAI</sequence>
<protein>
    <recommendedName>
        <fullName evidence="6">Mutator family transposase</fullName>
    </recommendedName>
</protein>
<keyword evidence="5 6" id="KW-0233">DNA recombination</keyword>
<evidence type="ECO:0000256" key="2">
    <source>
        <dbReference type="ARBA" id="ARBA00010961"/>
    </source>
</evidence>
<dbReference type="PANTHER" id="PTHR33217">
    <property type="entry name" value="TRANSPOSASE FOR INSERTION SEQUENCE ELEMENT IS1081"/>
    <property type="match status" value="1"/>
</dbReference>
<evidence type="ECO:0000256" key="1">
    <source>
        <dbReference type="ARBA" id="ARBA00002190"/>
    </source>
</evidence>
<organism evidence="7 8">
    <name type="scientific">Acidocella aminolytica 101 = DSM 11237</name>
    <dbReference type="NCBI Taxonomy" id="1120923"/>
    <lineage>
        <taxon>Bacteria</taxon>
        <taxon>Pseudomonadati</taxon>
        <taxon>Pseudomonadota</taxon>
        <taxon>Alphaproteobacteria</taxon>
        <taxon>Acetobacterales</taxon>
        <taxon>Acidocellaceae</taxon>
        <taxon>Acidocella</taxon>
    </lineage>
</organism>
<name>A0A0D6PKS9_9PROT</name>
<dbReference type="GO" id="GO:0003677">
    <property type="term" value="F:DNA binding"/>
    <property type="evidence" value="ECO:0007669"/>
    <property type="project" value="UniProtKB-UniRule"/>
</dbReference>
<dbReference type="STRING" id="1120923.SAMN02746095_03924"/>
<dbReference type="GO" id="GO:0006313">
    <property type="term" value="P:DNA transposition"/>
    <property type="evidence" value="ECO:0007669"/>
    <property type="project" value="UniProtKB-UniRule"/>
</dbReference>
<keyword evidence="3 6" id="KW-0815">Transposition</keyword>
<dbReference type="PROSITE" id="PS01007">
    <property type="entry name" value="TRANSPOSASE_MUTATOR"/>
    <property type="match status" value="1"/>
</dbReference>
<dbReference type="GO" id="GO:0004803">
    <property type="term" value="F:transposase activity"/>
    <property type="evidence" value="ECO:0007669"/>
    <property type="project" value="UniProtKB-UniRule"/>
</dbReference>
<dbReference type="PANTHER" id="PTHR33217:SF5">
    <property type="entry name" value="MUTATOR FAMILY TRANSPOSASE"/>
    <property type="match status" value="1"/>
</dbReference>
<dbReference type="Proteomes" id="UP000032668">
    <property type="component" value="Unassembled WGS sequence"/>
</dbReference>
<keyword evidence="6" id="KW-0814">Transposable element</keyword>